<protein>
    <submittedName>
        <fullName evidence="2">Uncharacterized protein</fullName>
    </submittedName>
</protein>
<organism evidence="2 3">
    <name type="scientific">Blautia obeum</name>
    <dbReference type="NCBI Taxonomy" id="40520"/>
    <lineage>
        <taxon>Bacteria</taxon>
        <taxon>Bacillati</taxon>
        <taxon>Bacillota</taxon>
        <taxon>Clostridia</taxon>
        <taxon>Lachnospirales</taxon>
        <taxon>Lachnospiraceae</taxon>
        <taxon>Blautia</taxon>
    </lineage>
</organism>
<reference evidence="2 3" key="1">
    <citation type="submission" date="2015-09" db="EMBL/GenBank/DDBJ databases">
        <authorList>
            <consortium name="Pathogen Informatics"/>
        </authorList>
    </citation>
    <scope>NUCLEOTIDE SEQUENCE [LARGE SCALE GENOMIC DNA]</scope>
    <source>
        <strain evidence="2 3">2789STDY5608838</strain>
    </source>
</reference>
<keyword evidence="1" id="KW-0732">Signal</keyword>
<dbReference type="Proteomes" id="UP000095447">
    <property type="component" value="Unassembled WGS sequence"/>
</dbReference>
<evidence type="ECO:0000256" key="1">
    <source>
        <dbReference type="SAM" id="SignalP"/>
    </source>
</evidence>
<feature type="chain" id="PRO_5008018937" evidence="1">
    <location>
        <begin position="35"/>
        <end position="1296"/>
    </location>
</feature>
<evidence type="ECO:0000313" key="3">
    <source>
        <dbReference type="Proteomes" id="UP000095447"/>
    </source>
</evidence>
<dbReference type="RefSeq" id="WP_055053566.1">
    <property type="nucleotide sequence ID" value="NZ_CYZA01000010.1"/>
</dbReference>
<proteinExistence type="predicted"/>
<name>A0A174C6Y4_9FIRM</name>
<sequence>MTKIKNTKKGMAKKTLSMSLVVAMLATSNVPVWAAEFSDGSDDVAVATEAPAAETFSDEADAAPVVEDTTVDTATATAPKLTLANWTGALAVSGDLKDGSTDVANFDYKVRIDGKEVVGHSGTYTGSATSVADLNSKLTSATFVSTDAGHIVSVEITGTGTNAGFKTTIEGIEIKSVDVSSATLNLGGATVAYTGKQVAFSDTQIAGFTIAGISGLSYNDFKYTYEGDDLVNATPAGKTLQVVATVDKAGYTGQIKAPFIINKRTLNPDKLELTLKKNTVSYAERSKISSDYVTVKDTVTGETLPTSVYTVTGSGLTAVGTESTLSIATDSLDKDEKTNSNYTGNVTKVTTDKVKVVANQMSDFKIVTDSIGKDDASNATAVKNAIHFYIGDTEVTSYISSAITVAPATLASGATTLSVSVNGDNTNVIGNTTVNLSVTLNKLTVDGLRYTLGTTKNKQANSAEDLGAETYTGKAITKDIKDVKFVSGTTNVNLSTSDYKVEYVNDNTNAKAVSKKDVEVYIVGTGNYSGRVKIGTFAINAAVIEAADITVPEKVQYNGSLQTASDYMDGKVTVKAGATGKKKDVPADAYKLTYTSSTTPVSVGATITTKLVETDIKNKNYTTGTTEVTASKTTTVTNKDIADTNAKLEIVGSYTYTGKAITPTVKLSVDGVELAQNIDYTIKSCTNNVNAGEATVTVEGKGDYSGTQTAKFTINKANLSDVKVEAKTNTVDEKEVFTYTGNQVKPTAPDFKITLNGVTLNASDFAITYPTTSKVNVNAGDASVTLVPVKTNANFTGDTKKVEFKILPRAISEIASKKGTVQLTGTFYAFDENGDRIDFSKTGYTFGYDGTEKTFKDIKFVPTVNGAKLVEGKDYEIKYFNNVTGPDAYVYVAGIGNYTNDSDQKFTGSDQTFAVKSDVFKIEGVTVGRKNITVADTEYAGGVAVTPNVTIKVGEKTLVEGTDYEFTGLSNNADVTGANKVLKATLKLKNGYKLSSSNSDEWKGVFSNPNTTYNTVDVTWKIVKKNLANTTISISETNGKLTATVLNGNVVVPSTEYDVKDNGDGTATVTAKADSKGYTGSQKVSVKKSENVGAPVISSVKVVGNKATVILSDEAEGASGYDYVISTSKDPSDKDARIDVVKNQVQTTANFKYVPQGTYYAYCHAWTRDENGKKVFGEWSNSYAFSVTAITPDTPEILSVKTKGSTITVTYKESANSTGYDVVLGKGSKKEHGETRPYQYGKYKKLNVKPGVCKAVFKNIPAGTYYAGVHSWNRTASENDNKVFSKWSNLETAKVK</sequence>
<evidence type="ECO:0000313" key="2">
    <source>
        <dbReference type="EMBL" id="CUO09271.1"/>
    </source>
</evidence>
<accession>A0A174C6Y4</accession>
<feature type="signal peptide" evidence="1">
    <location>
        <begin position="1"/>
        <end position="34"/>
    </location>
</feature>
<gene>
    <name evidence="2" type="ORF">ERS852395_02062</name>
</gene>
<dbReference type="EMBL" id="CYZA01000010">
    <property type="protein sequence ID" value="CUO09271.1"/>
    <property type="molecule type" value="Genomic_DNA"/>
</dbReference>